<evidence type="ECO:0000256" key="1">
    <source>
        <dbReference type="SAM" id="Phobius"/>
    </source>
</evidence>
<dbReference type="AlphaFoldDB" id="A0A1N6K3V0"/>
<keyword evidence="1" id="KW-0812">Transmembrane</keyword>
<gene>
    <name evidence="2" type="ORF">SAMN04488055_5022</name>
</gene>
<feature type="transmembrane region" description="Helical" evidence="1">
    <location>
        <begin position="66"/>
        <end position="85"/>
    </location>
</feature>
<keyword evidence="1" id="KW-0472">Membrane</keyword>
<protein>
    <submittedName>
        <fullName evidence="2">Uncharacterized protein</fullName>
    </submittedName>
</protein>
<dbReference type="RefSeq" id="WP_074242290.1">
    <property type="nucleotide sequence ID" value="NZ_FSRA01000002.1"/>
</dbReference>
<feature type="transmembrane region" description="Helical" evidence="1">
    <location>
        <begin position="42"/>
        <end position="60"/>
    </location>
</feature>
<dbReference type="STRING" id="536979.SAMN04488055_5022"/>
<organism evidence="2 3">
    <name type="scientific">Chitinophaga niabensis</name>
    <dbReference type="NCBI Taxonomy" id="536979"/>
    <lineage>
        <taxon>Bacteria</taxon>
        <taxon>Pseudomonadati</taxon>
        <taxon>Bacteroidota</taxon>
        <taxon>Chitinophagia</taxon>
        <taxon>Chitinophagales</taxon>
        <taxon>Chitinophagaceae</taxon>
        <taxon>Chitinophaga</taxon>
    </lineage>
</organism>
<evidence type="ECO:0000313" key="3">
    <source>
        <dbReference type="Proteomes" id="UP000185003"/>
    </source>
</evidence>
<evidence type="ECO:0000313" key="2">
    <source>
        <dbReference type="EMBL" id="SIO51220.1"/>
    </source>
</evidence>
<sequence length="206" mass="23318">MRNTLLQFDKLLQVQQRCLDTIEYDQARTVLNALRRSRVKQLLALVFSNIVTVYFALGHLSDLPLVIMAGLLVLFNAVGMAGNMWQLQVLQQQEHWKNLRGTQKKTGLLQTAALLQSLMIRSLRIRLLALPLYSLYVVIGFAFTGWRMDKELLVSMAALLLPVGIWLYCKVKYTNLHIKWVAGLVNGAGRKYLLELQGFSPSVSGT</sequence>
<proteinExistence type="predicted"/>
<feature type="transmembrane region" description="Helical" evidence="1">
    <location>
        <begin position="127"/>
        <end position="146"/>
    </location>
</feature>
<keyword evidence="3" id="KW-1185">Reference proteome</keyword>
<name>A0A1N6K3V0_9BACT</name>
<reference evidence="2 3" key="1">
    <citation type="submission" date="2016-11" db="EMBL/GenBank/DDBJ databases">
        <authorList>
            <person name="Jaros S."/>
            <person name="Januszkiewicz K."/>
            <person name="Wedrychowicz H."/>
        </authorList>
    </citation>
    <scope>NUCLEOTIDE SEQUENCE [LARGE SCALE GENOMIC DNA]</scope>
    <source>
        <strain evidence="2 3">DSM 24787</strain>
    </source>
</reference>
<keyword evidence="1" id="KW-1133">Transmembrane helix</keyword>
<dbReference type="Proteomes" id="UP000185003">
    <property type="component" value="Unassembled WGS sequence"/>
</dbReference>
<dbReference type="EMBL" id="FSRA01000002">
    <property type="protein sequence ID" value="SIO51220.1"/>
    <property type="molecule type" value="Genomic_DNA"/>
</dbReference>
<feature type="transmembrane region" description="Helical" evidence="1">
    <location>
        <begin position="152"/>
        <end position="169"/>
    </location>
</feature>
<accession>A0A1N6K3V0</accession>